<comment type="caution">
    <text evidence="2">The sequence shown here is derived from an EMBL/GenBank/DDBJ whole genome shotgun (WGS) entry which is preliminary data.</text>
</comment>
<sequence>MHFSTASIVLGLASLAAAQLPAVPIIQKIATSATSCADTSPESECRTAEQAAPFIAKSMSDYEIYTTPEMAAIVSLMAFESVEFKYKHNVSPGRAGQGTANMQMAQFNLAYAMSIPSLKDKVAQFSTVDGLADDALNQILALVQPDEYNFASGAWYYKTYCDASVKDALDANPDDGFAKYMACVGAAVTDDRLAYWNKAKEAFGIN</sequence>
<name>A0ABY2HHH9_9HYPO</name>
<accession>A0ABY2HHH9</accession>
<feature type="chain" id="PRO_5046092640" description="SSCRP protein" evidence="1">
    <location>
        <begin position="19"/>
        <end position="206"/>
    </location>
</feature>
<dbReference type="Proteomes" id="UP001642720">
    <property type="component" value="Unassembled WGS sequence"/>
</dbReference>
<reference evidence="2 3" key="1">
    <citation type="submission" date="2018-01" db="EMBL/GenBank/DDBJ databases">
        <title>Genome characterization of the sugarcane-associated fungus Trichoderma ghanense CCMA-1212 and their application in lignocelulose bioconversion.</title>
        <authorList>
            <person name="Steindorff A.S."/>
            <person name="Mendes T.D."/>
            <person name="Vilela E.S.D."/>
            <person name="Rodrigues D.S."/>
            <person name="Formighieri E.F."/>
            <person name="Melo I.S."/>
            <person name="Favaro L.C.L."/>
        </authorList>
    </citation>
    <scope>NUCLEOTIDE SEQUENCE [LARGE SCALE GENOMIC DNA]</scope>
    <source>
        <strain evidence="2 3">CCMA-1212</strain>
    </source>
</reference>
<dbReference type="GeneID" id="300572144"/>
<keyword evidence="1" id="KW-0732">Signal</keyword>
<dbReference type="EMBL" id="PPTA01000001">
    <property type="protein sequence ID" value="TFB07606.1"/>
    <property type="molecule type" value="Genomic_DNA"/>
</dbReference>
<evidence type="ECO:0000256" key="1">
    <source>
        <dbReference type="SAM" id="SignalP"/>
    </source>
</evidence>
<evidence type="ECO:0000313" key="3">
    <source>
        <dbReference type="Proteomes" id="UP001642720"/>
    </source>
</evidence>
<dbReference type="RefSeq" id="XP_073563807.1">
    <property type="nucleotide sequence ID" value="XM_073697694.1"/>
</dbReference>
<evidence type="ECO:0008006" key="4">
    <source>
        <dbReference type="Google" id="ProtNLM"/>
    </source>
</evidence>
<proteinExistence type="predicted"/>
<keyword evidence="3" id="KW-1185">Reference proteome</keyword>
<protein>
    <recommendedName>
        <fullName evidence="4">SSCRP protein</fullName>
    </recommendedName>
</protein>
<feature type="signal peptide" evidence="1">
    <location>
        <begin position="1"/>
        <end position="18"/>
    </location>
</feature>
<gene>
    <name evidence="2" type="ORF">CCMA1212_000216</name>
</gene>
<organism evidence="2 3">
    <name type="scientific">Trichoderma ghanense</name>
    <dbReference type="NCBI Taxonomy" id="65468"/>
    <lineage>
        <taxon>Eukaryota</taxon>
        <taxon>Fungi</taxon>
        <taxon>Dikarya</taxon>
        <taxon>Ascomycota</taxon>
        <taxon>Pezizomycotina</taxon>
        <taxon>Sordariomycetes</taxon>
        <taxon>Hypocreomycetidae</taxon>
        <taxon>Hypocreales</taxon>
        <taxon>Hypocreaceae</taxon>
        <taxon>Trichoderma</taxon>
    </lineage>
</organism>
<evidence type="ECO:0000313" key="2">
    <source>
        <dbReference type="EMBL" id="TFB07606.1"/>
    </source>
</evidence>